<organism evidence="5 6">
    <name type="scientific">Durusdinium trenchii</name>
    <dbReference type="NCBI Taxonomy" id="1381693"/>
    <lineage>
        <taxon>Eukaryota</taxon>
        <taxon>Sar</taxon>
        <taxon>Alveolata</taxon>
        <taxon>Dinophyceae</taxon>
        <taxon>Suessiales</taxon>
        <taxon>Symbiodiniaceae</taxon>
        <taxon>Durusdinium</taxon>
    </lineage>
</organism>
<dbReference type="GO" id="GO:0005840">
    <property type="term" value="C:ribosome"/>
    <property type="evidence" value="ECO:0007669"/>
    <property type="project" value="UniProtKB-KW"/>
</dbReference>
<dbReference type="Proteomes" id="UP001642464">
    <property type="component" value="Unassembled WGS sequence"/>
</dbReference>
<dbReference type="EMBL" id="CAXAMM010009865">
    <property type="protein sequence ID" value="CAK9021568.1"/>
    <property type="molecule type" value="Genomic_DNA"/>
</dbReference>
<dbReference type="PANTHER" id="PTHR11710:SF0">
    <property type="entry name" value="40S RIBOSOMAL PROTEIN S19"/>
    <property type="match status" value="1"/>
</dbReference>
<proteinExistence type="inferred from homology"/>
<dbReference type="InterPro" id="IPR036390">
    <property type="entry name" value="WH_DNA-bd_sf"/>
</dbReference>
<evidence type="ECO:0000256" key="2">
    <source>
        <dbReference type="ARBA" id="ARBA00022980"/>
    </source>
</evidence>
<feature type="compositionally biased region" description="Acidic residues" evidence="4">
    <location>
        <begin position="149"/>
        <end position="184"/>
    </location>
</feature>
<dbReference type="SUPFAM" id="SSF46785">
    <property type="entry name" value="Winged helix' DNA-binding domain"/>
    <property type="match status" value="1"/>
</dbReference>
<keyword evidence="3" id="KW-0687">Ribonucleoprotein</keyword>
<gene>
    <name evidence="5" type="ORF">SCF082_LOCUS15406</name>
</gene>
<sequence>MSEEKSTKTGVTVKDVPAQGFIEKYAQHLKRQGKMEIPKWVDIVKTGTHKELAPYSPDWYYVRAASVARRIYLRPHTGVGALTKWYGSNERRGTLTEHFHKANGGLIRHILLQLEEIKVVAKDGKGRIITRIGQQDLDRIAGQLKEEEAQAEEDEDDSDDDEDSDEDSDEEEEEEESSEEEDSD</sequence>
<keyword evidence="2 5" id="KW-0689">Ribosomal protein</keyword>
<dbReference type="Gene3D" id="1.10.10.10">
    <property type="entry name" value="Winged helix-like DNA-binding domain superfamily/Winged helix DNA-binding domain"/>
    <property type="match status" value="1"/>
</dbReference>
<dbReference type="SMART" id="SM01413">
    <property type="entry name" value="Ribosomal_S19e"/>
    <property type="match status" value="1"/>
</dbReference>
<feature type="region of interest" description="Disordered" evidence="4">
    <location>
        <begin position="140"/>
        <end position="184"/>
    </location>
</feature>
<comment type="caution">
    <text evidence="5">The sequence shown here is derived from an EMBL/GenBank/DDBJ whole genome shotgun (WGS) entry which is preliminary data.</text>
</comment>
<dbReference type="Pfam" id="PF01090">
    <property type="entry name" value="Ribosomal_S19e"/>
    <property type="match status" value="1"/>
</dbReference>
<keyword evidence="6" id="KW-1185">Reference proteome</keyword>
<protein>
    <submittedName>
        <fullName evidence="5">40S ribosomal protein S19-2</fullName>
    </submittedName>
</protein>
<evidence type="ECO:0000313" key="6">
    <source>
        <dbReference type="Proteomes" id="UP001642464"/>
    </source>
</evidence>
<dbReference type="InterPro" id="IPR036388">
    <property type="entry name" value="WH-like_DNA-bd_sf"/>
</dbReference>
<dbReference type="PANTHER" id="PTHR11710">
    <property type="entry name" value="40S RIBOSOMAL PROTEIN S19"/>
    <property type="match status" value="1"/>
</dbReference>
<dbReference type="InterPro" id="IPR001266">
    <property type="entry name" value="Ribosomal_eS19"/>
</dbReference>
<evidence type="ECO:0000256" key="4">
    <source>
        <dbReference type="SAM" id="MobiDB-lite"/>
    </source>
</evidence>
<evidence type="ECO:0000256" key="3">
    <source>
        <dbReference type="ARBA" id="ARBA00023274"/>
    </source>
</evidence>
<comment type="similarity">
    <text evidence="1">Belongs to the eukaryotic ribosomal protein eS19 family.</text>
</comment>
<accession>A0ABP0K457</accession>
<evidence type="ECO:0000313" key="5">
    <source>
        <dbReference type="EMBL" id="CAK9021568.1"/>
    </source>
</evidence>
<reference evidence="5 6" key="1">
    <citation type="submission" date="2024-02" db="EMBL/GenBank/DDBJ databases">
        <authorList>
            <person name="Chen Y."/>
            <person name="Shah S."/>
            <person name="Dougan E. K."/>
            <person name="Thang M."/>
            <person name="Chan C."/>
        </authorList>
    </citation>
    <scope>NUCLEOTIDE SEQUENCE [LARGE SCALE GENOMIC DNA]</scope>
</reference>
<evidence type="ECO:0000256" key="1">
    <source>
        <dbReference type="ARBA" id="ARBA00010014"/>
    </source>
</evidence>
<name>A0ABP0K457_9DINO</name>